<dbReference type="Pfam" id="PF01044">
    <property type="entry name" value="Vinculin"/>
    <property type="match status" value="2"/>
</dbReference>
<dbReference type="SUPFAM" id="SSF48403">
    <property type="entry name" value="Ankyrin repeat"/>
    <property type="match status" value="1"/>
</dbReference>
<comment type="subcellular location">
    <subcellularLocation>
        <location evidence="1">Cytoplasm</location>
    </subcellularLocation>
</comment>
<accession>A0ABD2XIE5</accession>
<evidence type="ECO:0008006" key="8">
    <source>
        <dbReference type="Google" id="ProtNLM"/>
    </source>
</evidence>
<dbReference type="InterPro" id="IPR001033">
    <property type="entry name" value="Alpha_catenin"/>
</dbReference>
<dbReference type="PANTHER" id="PTHR46342">
    <property type="entry name" value="ALPHA-CATULIN"/>
    <property type="match status" value="1"/>
</dbReference>
<dbReference type="InterPro" id="IPR036723">
    <property type="entry name" value="Alpha-catenin/vinculin-like_sf"/>
</dbReference>
<feature type="compositionally biased region" description="Gly residues" evidence="5">
    <location>
        <begin position="1247"/>
        <end position="1273"/>
    </location>
</feature>
<proteinExistence type="inferred from homology"/>
<dbReference type="Proteomes" id="UP001627154">
    <property type="component" value="Unassembled WGS sequence"/>
</dbReference>
<dbReference type="GO" id="GO:0005737">
    <property type="term" value="C:cytoplasm"/>
    <property type="evidence" value="ECO:0007669"/>
    <property type="project" value="UniProtKB-SubCell"/>
</dbReference>
<gene>
    <name evidence="6" type="ORF">TKK_002348</name>
</gene>
<dbReference type="Pfam" id="PF12796">
    <property type="entry name" value="Ank_2"/>
    <property type="match status" value="2"/>
</dbReference>
<feature type="repeat" description="ANK" evidence="4">
    <location>
        <begin position="326"/>
        <end position="358"/>
    </location>
</feature>
<dbReference type="Gene3D" id="1.25.40.20">
    <property type="entry name" value="Ankyrin repeat-containing domain"/>
    <property type="match status" value="2"/>
</dbReference>
<feature type="region of interest" description="Disordered" evidence="5">
    <location>
        <begin position="1139"/>
        <end position="1196"/>
    </location>
</feature>
<evidence type="ECO:0000256" key="5">
    <source>
        <dbReference type="SAM" id="MobiDB-lite"/>
    </source>
</evidence>
<dbReference type="EMBL" id="JBJJXI010000021">
    <property type="protein sequence ID" value="KAL3405321.1"/>
    <property type="molecule type" value="Genomic_DNA"/>
</dbReference>
<feature type="compositionally biased region" description="Basic and acidic residues" evidence="5">
    <location>
        <begin position="1185"/>
        <end position="1196"/>
    </location>
</feature>
<reference evidence="6 7" key="1">
    <citation type="journal article" date="2024" name="bioRxiv">
        <title>A reference genome for Trichogramma kaykai: A tiny desert-dwelling parasitoid wasp with competing sex-ratio distorters.</title>
        <authorList>
            <person name="Culotta J."/>
            <person name="Lindsey A.R."/>
        </authorList>
    </citation>
    <scope>NUCLEOTIDE SEQUENCE [LARGE SCALE GENOMIC DNA]</scope>
    <source>
        <strain evidence="6 7">KSX58</strain>
    </source>
</reference>
<feature type="compositionally biased region" description="Low complexity" evidence="5">
    <location>
        <begin position="1139"/>
        <end position="1148"/>
    </location>
</feature>
<sequence length="1285" mass="143503">MAAMSDVHELSSILSSLIESVDWAIEEKRLDFFRKFSTSIWEREGGWNDLDLINLQDFFQDVDIPGSECTIEYLLFEALNCEQEGENFIEFVASTGYKDAPQYDENEEINECRQTPLHAVASSGRKNVVDALFKIYDDYSVNYAEPMDGYSHLHVACAYNRLDIAEQILELRQDPDITDRLTGEAPLHLAVFEGHREMAELLLRYGADPNWPCIDESTPLHLICREQDVKWARMLFKICRERGTPVEINAQDCLKFTPLRVALNWEKRDLVELLLQQGADPNLRDEEKQTPLHYICRKRDLEWATWFINICFEKNRPVAIDARDKDGCTPLIVALRRHELELAEFLLGKEANPNLSDNEGASALHTVCRYHDDDEAVAAAKTLFETRARFNKPLPLIDAQDERGNTPLHLAAMRDRPRLVTYLASLVSKLMSHRDRPFRCDRNPGVLARVGQGVNLAVERFVTVAETIADDNPDVKQDMYEACKEARVAGSTIEKLCECAIDETLMDREAVVRAAKGLLGAVTRVLLLADITVVKQLLMAKDKVARSLGRLESVSNFTEFVKAFSQFGAEMVELAHMTGDRQNDLKDERRRAQMAAARQVLERSTMMLLTSSKACLRHPDCPSAKENRDTVFCQMRRAMDLIHYVVKDGVLESSESTYSNSQSPQQEDWDSSTVFASLKQFERLVESTRVTLLSAGCRDALTTALDVVIERTQDFTDSAYTSHEHRENILLLCDRAKLELNALLRVGNSINFDTSSSASPNTELDQAILGVLRATRDLRQQLCQTTMEQAGDLGQVTKAGQELALTIRNVALATDIERLQESSDRFHEYLEHILEVCKLLRHVALSESLQVSAKFTEINLRIYGPQVVTAAHTLSRHPTSKIAMENLEVFADMWQWLMSDVTTVAKDVLELCQNRPEKQVYMSLPRPGKHGTTSKPLKPVRLDSEEQAKIAKSGLEMKRITTEMDAETEKWQGNGTQPEHENNDIVKRAKNMSSMAFSMYQFTRGEGALKTTQDLFTQAEYFAEEANRLYKVVRQFSYQVPGGPHKKELLENLDRVPTYVQQLQFTVKNPTVGKAATFVKVDNVIQETKNLMNVISKVVTTCFVCATKHDVSMPLYVEHSQPAVPGQGEEDCLYPISRAAQSSASAARDPGADHQRSNPLSSISADRRAAGPRSLPLQSLPFVRGESRRANNSSFEREHLAAARATAAGAAAASTSTDDARQQLQPAEMTIAHDSYNLDFRGLSARGAGGSPYRGGDGSGADGDGSGAGGDGSKVGSAPGSDPSV</sequence>
<evidence type="ECO:0000256" key="3">
    <source>
        <dbReference type="ARBA" id="ARBA00022490"/>
    </source>
</evidence>
<dbReference type="PROSITE" id="PS50297">
    <property type="entry name" value="ANK_REP_REGION"/>
    <property type="match status" value="4"/>
</dbReference>
<feature type="repeat" description="ANK" evidence="4">
    <location>
        <begin position="148"/>
        <end position="180"/>
    </location>
</feature>
<keyword evidence="7" id="KW-1185">Reference proteome</keyword>
<feature type="repeat" description="ANK" evidence="4">
    <location>
        <begin position="182"/>
        <end position="210"/>
    </location>
</feature>
<evidence type="ECO:0000256" key="2">
    <source>
        <dbReference type="ARBA" id="ARBA00008376"/>
    </source>
</evidence>
<dbReference type="PRINTS" id="PR00805">
    <property type="entry name" value="ALPHACATENIN"/>
</dbReference>
<evidence type="ECO:0000313" key="6">
    <source>
        <dbReference type="EMBL" id="KAL3405321.1"/>
    </source>
</evidence>
<dbReference type="InterPro" id="IPR006077">
    <property type="entry name" value="Vinculin/catenin"/>
</dbReference>
<organism evidence="6 7">
    <name type="scientific">Trichogramma kaykai</name>
    <dbReference type="NCBI Taxonomy" id="54128"/>
    <lineage>
        <taxon>Eukaryota</taxon>
        <taxon>Metazoa</taxon>
        <taxon>Ecdysozoa</taxon>
        <taxon>Arthropoda</taxon>
        <taxon>Hexapoda</taxon>
        <taxon>Insecta</taxon>
        <taxon>Pterygota</taxon>
        <taxon>Neoptera</taxon>
        <taxon>Endopterygota</taxon>
        <taxon>Hymenoptera</taxon>
        <taxon>Apocrita</taxon>
        <taxon>Proctotrupomorpha</taxon>
        <taxon>Chalcidoidea</taxon>
        <taxon>Trichogrammatidae</taxon>
        <taxon>Trichogramma</taxon>
    </lineage>
</organism>
<evidence type="ECO:0000256" key="1">
    <source>
        <dbReference type="ARBA" id="ARBA00004496"/>
    </source>
</evidence>
<keyword evidence="3" id="KW-0963">Cytoplasm</keyword>
<dbReference type="PRINTS" id="PR01415">
    <property type="entry name" value="ANKYRIN"/>
</dbReference>
<dbReference type="SUPFAM" id="SSF47220">
    <property type="entry name" value="alpha-catenin/vinculin-like"/>
    <property type="match status" value="3"/>
</dbReference>
<evidence type="ECO:0000256" key="4">
    <source>
        <dbReference type="PROSITE-ProRule" id="PRU00023"/>
    </source>
</evidence>
<comment type="similarity">
    <text evidence="2">Belongs to the vinculin/alpha-catenin family.</text>
</comment>
<dbReference type="Pfam" id="PF00023">
    <property type="entry name" value="Ank"/>
    <property type="match status" value="2"/>
</dbReference>
<dbReference type="InterPro" id="IPR030045">
    <property type="entry name" value="CTNNAL1"/>
</dbReference>
<feature type="repeat" description="ANK" evidence="4">
    <location>
        <begin position="403"/>
        <end position="423"/>
    </location>
</feature>
<dbReference type="SMART" id="SM00248">
    <property type="entry name" value="ANK"/>
    <property type="match status" value="9"/>
</dbReference>
<dbReference type="Gene3D" id="1.20.120.230">
    <property type="entry name" value="Alpha-catenin/vinculin-like"/>
    <property type="match status" value="4"/>
</dbReference>
<dbReference type="InterPro" id="IPR002110">
    <property type="entry name" value="Ankyrin_rpt"/>
</dbReference>
<evidence type="ECO:0000313" key="7">
    <source>
        <dbReference type="Proteomes" id="UP001627154"/>
    </source>
</evidence>
<feature type="repeat" description="ANK" evidence="4">
    <location>
        <begin position="254"/>
        <end position="286"/>
    </location>
</feature>
<keyword evidence="4" id="KW-0040">ANK repeat</keyword>
<dbReference type="GO" id="GO:0071944">
    <property type="term" value="C:cell periphery"/>
    <property type="evidence" value="ECO:0007669"/>
    <property type="project" value="UniProtKB-ARBA"/>
</dbReference>
<name>A0ABD2XIE5_9HYME</name>
<dbReference type="PANTHER" id="PTHR46342:SF1">
    <property type="entry name" value="ALPHA-CATULIN"/>
    <property type="match status" value="1"/>
</dbReference>
<dbReference type="PROSITE" id="PS50088">
    <property type="entry name" value="ANK_REPEAT"/>
    <property type="match status" value="5"/>
</dbReference>
<dbReference type="InterPro" id="IPR036770">
    <property type="entry name" value="Ankyrin_rpt-contain_sf"/>
</dbReference>
<comment type="caution">
    <text evidence="6">The sequence shown here is derived from an EMBL/GenBank/DDBJ whole genome shotgun (WGS) entry which is preliminary data.</text>
</comment>
<protein>
    <recommendedName>
        <fullName evidence="8">Alpha-catulin</fullName>
    </recommendedName>
</protein>
<feature type="region of interest" description="Disordered" evidence="5">
    <location>
        <begin position="1241"/>
        <end position="1285"/>
    </location>
</feature>